<dbReference type="AlphaFoldDB" id="A0A8J4A303"/>
<dbReference type="GO" id="GO:0046872">
    <property type="term" value="F:metal ion binding"/>
    <property type="evidence" value="ECO:0007669"/>
    <property type="project" value="InterPro"/>
</dbReference>
<dbReference type="RefSeq" id="WP_203933432.1">
    <property type="nucleotide sequence ID" value="NZ_BOPH01000120.1"/>
</dbReference>
<dbReference type="Proteomes" id="UP000635606">
    <property type="component" value="Unassembled WGS sequence"/>
</dbReference>
<comment type="caution">
    <text evidence="2">The sequence shown here is derived from an EMBL/GenBank/DDBJ whole genome shotgun (WGS) entry which is preliminary data.</text>
</comment>
<gene>
    <name evidence="2" type="ORF">Voc01_085290</name>
</gene>
<accession>A0A8J4A303</accession>
<sequence>MNETTNETNTTMDREQSWPVIIERRLAVAELLDSLTDREWETPSLCAGWRVRDVAAHLAMIPDPPSPGSMVADTVRARGSFHRMNHDIAIRAAQRPPADIAADMRRHASSRRLPVVTNYRNVMFDVLVHSLDIAIPLGRDLPMPVEAAAAGATRVWQMGWPFWSRRRLRGLRLDATDTRWSVGSGDLVAGPIEALLMLVTGRTEAALPRLTGPGVPRLK</sequence>
<dbReference type="Pfam" id="PF11716">
    <property type="entry name" value="MDMPI_N"/>
    <property type="match status" value="1"/>
</dbReference>
<dbReference type="EMBL" id="BOPH01000120">
    <property type="protein sequence ID" value="GIJ73612.1"/>
    <property type="molecule type" value="Genomic_DNA"/>
</dbReference>
<protein>
    <recommendedName>
        <fullName evidence="1">Mycothiol-dependent maleylpyruvate isomerase metal-binding domain-containing protein</fullName>
    </recommendedName>
</protein>
<name>A0A8J4A303_9ACTN</name>
<organism evidence="2 3">
    <name type="scientific">Virgisporangium ochraceum</name>
    <dbReference type="NCBI Taxonomy" id="65505"/>
    <lineage>
        <taxon>Bacteria</taxon>
        <taxon>Bacillati</taxon>
        <taxon>Actinomycetota</taxon>
        <taxon>Actinomycetes</taxon>
        <taxon>Micromonosporales</taxon>
        <taxon>Micromonosporaceae</taxon>
        <taxon>Virgisporangium</taxon>
    </lineage>
</organism>
<feature type="domain" description="Mycothiol-dependent maleylpyruvate isomerase metal-binding" evidence="1">
    <location>
        <begin position="27"/>
        <end position="111"/>
    </location>
</feature>
<evidence type="ECO:0000313" key="3">
    <source>
        <dbReference type="Proteomes" id="UP000635606"/>
    </source>
</evidence>
<evidence type="ECO:0000259" key="1">
    <source>
        <dbReference type="Pfam" id="PF11716"/>
    </source>
</evidence>
<dbReference type="Gene3D" id="1.20.120.450">
    <property type="entry name" value="dinb family like domain"/>
    <property type="match status" value="1"/>
</dbReference>
<evidence type="ECO:0000313" key="2">
    <source>
        <dbReference type="EMBL" id="GIJ73612.1"/>
    </source>
</evidence>
<dbReference type="InterPro" id="IPR024344">
    <property type="entry name" value="MDMPI_metal-binding"/>
</dbReference>
<dbReference type="SUPFAM" id="SSF109854">
    <property type="entry name" value="DinB/YfiT-like putative metalloenzymes"/>
    <property type="match status" value="1"/>
</dbReference>
<dbReference type="InterPro" id="IPR017517">
    <property type="entry name" value="Maleyloyr_isom"/>
</dbReference>
<keyword evidence="3" id="KW-1185">Reference proteome</keyword>
<dbReference type="NCBIfam" id="TIGR03083">
    <property type="entry name" value="maleylpyruvate isomerase family mycothiol-dependent enzyme"/>
    <property type="match status" value="1"/>
</dbReference>
<dbReference type="InterPro" id="IPR034660">
    <property type="entry name" value="DinB/YfiT-like"/>
</dbReference>
<reference evidence="2" key="1">
    <citation type="submission" date="2021-01" db="EMBL/GenBank/DDBJ databases">
        <title>Whole genome shotgun sequence of Virgisporangium ochraceum NBRC 16418.</title>
        <authorList>
            <person name="Komaki H."/>
            <person name="Tamura T."/>
        </authorList>
    </citation>
    <scope>NUCLEOTIDE SEQUENCE</scope>
    <source>
        <strain evidence="2">NBRC 16418</strain>
    </source>
</reference>
<proteinExistence type="predicted"/>